<dbReference type="WBParaSite" id="nRc.2.0.1.t21705-RA">
    <property type="protein sequence ID" value="nRc.2.0.1.t21705-RA"/>
    <property type="gene ID" value="nRc.2.0.1.g21705"/>
</dbReference>
<accession>A0A915J6E1</accession>
<dbReference type="Proteomes" id="UP000887565">
    <property type="component" value="Unplaced"/>
</dbReference>
<keyword evidence="1" id="KW-0812">Transmembrane</keyword>
<keyword evidence="1" id="KW-0472">Membrane</keyword>
<evidence type="ECO:0000256" key="1">
    <source>
        <dbReference type="SAM" id="Phobius"/>
    </source>
</evidence>
<keyword evidence="1" id="KW-1133">Transmembrane helix</keyword>
<proteinExistence type="predicted"/>
<protein>
    <submittedName>
        <fullName evidence="3">Uncharacterized protein</fullName>
    </submittedName>
</protein>
<name>A0A915J6E1_ROMCU</name>
<keyword evidence="2" id="KW-1185">Reference proteome</keyword>
<sequence length="128" mass="14740">MYVKPTLTKPLVKEEAMFCNPVSKPCEPNPPKIVPDERPKILSNLASGELIVFLRLLYVSALLPVFLSNRPKTRNLLGAIEGRIIKQLTRFKKRNKKHKNCNNELHYGKNSLQHQGFCCIYHSKLDRL</sequence>
<feature type="transmembrane region" description="Helical" evidence="1">
    <location>
        <begin position="50"/>
        <end position="67"/>
    </location>
</feature>
<reference evidence="3" key="1">
    <citation type="submission" date="2022-11" db="UniProtKB">
        <authorList>
            <consortium name="WormBaseParasite"/>
        </authorList>
    </citation>
    <scope>IDENTIFICATION</scope>
</reference>
<organism evidence="2 3">
    <name type="scientific">Romanomermis culicivorax</name>
    <name type="common">Nematode worm</name>
    <dbReference type="NCBI Taxonomy" id="13658"/>
    <lineage>
        <taxon>Eukaryota</taxon>
        <taxon>Metazoa</taxon>
        <taxon>Ecdysozoa</taxon>
        <taxon>Nematoda</taxon>
        <taxon>Enoplea</taxon>
        <taxon>Dorylaimia</taxon>
        <taxon>Mermithida</taxon>
        <taxon>Mermithoidea</taxon>
        <taxon>Mermithidae</taxon>
        <taxon>Romanomermis</taxon>
    </lineage>
</organism>
<evidence type="ECO:0000313" key="2">
    <source>
        <dbReference type="Proteomes" id="UP000887565"/>
    </source>
</evidence>
<dbReference type="AlphaFoldDB" id="A0A915J6E1"/>
<evidence type="ECO:0000313" key="3">
    <source>
        <dbReference type="WBParaSite" id="nRc.2.0.1.t21705-RA"/>
    </source>
</evidence>